<sequence>MFKAVFLVKFSMKHLDVVIMTKLQTFKMTGTIKEYIAAYEGLHDQAPNTINFDEPGPHLDFYNGLPTHIRRHFDMTCCKNLKDVFLEGKCAVQKSDNLHATNKRKENPAAKREPRPNKQNNEPIIPILELGITLHKPTRPALKIPKRREKHRGVVVIHMSAVLQARVDLASNKDNMLKSDNVWLAGDAVN</sequence>
<proteinExistence type="predicted"/>
<keyword evidence="2" id="KW-1185">Reference proteome</keyword>
<evidence type="ECO:0000313" key="2">
    <source>
        <dbReference type="Proteomes" id="UP001165960"/>
    </source>
</evidence>
<accession>A0ACC2SYB8</accession>
<dbReference type="Proteomes" id="UP001165960">
    <property type="component" value="Unassembled WGS sequence"/>
</dbReference>
<organism evidence="1 2">
    <name type="scientific">Entomophthora muscae</name>
    <dbReference type="NCBI Taxonomy" id="34485"/>
    <lineage>
        <taxon>Eukaryota</taxon>
        <taxon>Fungi</taxon>
        <taxon>Fungi incertae sedis</taxon>
        <taxon>Zoopagomycota</taxon>
        <taxon>Entomophthoromycotina</taxon>
        <taxon>Entomophthoromycetes</taxon>
        <taxon>Entomophthorales</taxon>
        <taxon>Entomophthoraceae</taxon>
        <taxon>Entomophthora</taxon>
    </lineage>
</organism>
<reference evidence="1" key="1">
    <citation type="submission" date="2022-04" db="EMBL/GenBank/DDBJ databases">
        <title>Genome of the entomopathogenic fungus Entomophthora muscae.</title>
        <authorList>
            <person name="Elya C."/>
            <person name="Lovett B.R."/>
            <person name="Lee E."/>
            <person name="Macias A.M."/>
            <person name="Hajek A.E."/>
            <person name="De Bivort B.L."/>
            <person name="Kasson M.T."/>
            <person name="De Fine Licht H.H."/>
            <person name="Stajich J.E."/>
        </authorList>
    </citation>
    <scope>NUCLEOTIDE SEQUENCE</scope>
    <source>
        <strain evidence="1">Berkeley</strain>
    </source>
</reference>
<comment type="caution">
    <text evidence="1">The sequence shown here is derived from an EMBL/GenBank/DDBJ whole genome shotgun (WGS) entry which is preliminary data.</text>
</comment>
<dbReference type="EMBL" id="QTSX02004267">
    <property type="protein sequence ID" value="KAJ9067097.1"/>
    <property type="molecule type" value="Genomic_DNA"/>
</dbReference>
<protein>
    <submittedName>
        <fullName evidence="1">Uncharacterized protein</fullName>
    </submittedName>
</protein>
<gene>
    <name evidence="1" type="ORF">DSO57_1003010</name>
</gene>
<name>A0ACC2SYB8_9FUNG</name>
<evidence type="ECO:0000313" key="1">
    <source>
        <dbReference type="EMBL" id="KAJ9067097.1"/>
    </source>
</evidence>